<dbReference type="EMBL" id="JACNYO010000002">
    <property type="protein sequence ID" value="MBC3210989.1"/>
    <property type="molecule type" value="Genomic_DNA"/>
</dbReference>
<gene>
    <name evidence="3" type="ORF">H8J20_02455</name>
</gene>
<dbReference type="InterPro" id="IPR025877">
    <property type="entry name" value="MobA-like_NTP_Trfase"/>
</dbReference>
<evidence type="ECO:0000313" key="4">
    <source>
        <dbReference type="Proteomes" id="UP000659084"/>
    </source>
</evidence>
<accession>A0AAW3WK07</accession>
<dbReference type="PANTHER" id="PTHR43777">
    <property type="entry name" value="MOLYBDENUM COFACTOR CYTIDYLYLTRANSFERASE"/>
    <property type="match status" value="1"/>
</dbReference>
<sequence>MTTGIVITAAGRGERFIQAGGSGNKLNALLQGKTVFEHTLQQALASGLPVQVVTRPENLPVQQVCATHQVPCTLLSSGGLGESIAAGVAATAAWDGWLIHLADMPFVSSQIFVQVAAALSQHDIVRPCFQQQPGHPVGFTAILRKQLCALRGDNGARELLSSHGQVYLLHLDKPGIVQDIDLPSQLVANESVN</sequence>
<proteinExistence type="predicted"/>
<dbReference type="GO" id="GO:0016779">
    <property type="term" value="F:nucleotidyltransferase activity"/>
    <property type="evidence" value="ECO:0007669"/>
    <property type="project" value="UniProtKB-ARBA"/>
</dbReference>
<dbReference type="RefSeq" id="WP_179251866.1">
    <property type="nucleotide sequence ID" value="NZ_JACBIV010000003.1"/>
</dbReference>
<dbReference type="PANTHER" id="PTHR43777:SF1">
    <property type="entry name" value="MOLYBDENUM COFACTOR CYTIDYLYLTRANSFERASE"/>
    <property type="match status" value="1"/>
</dbReference>
<evidence type="ECO:0000313" key="3">
    <source>
        <dbReference type="EMBL" id="MBC3210989.1"/>
    </source>
</evidence>
<comment type="caution">
    <text evidence="3">The sequence shown here is derived from an EMBL/GenBank/DDBJ whole genome shotgun (WGS) entry which is preliminary data.</text>
</comment>
<dbReference type="Pfam" id="PF12804">
    <property type="entry name" value="NTP_transf_3"/>
    <property type="match status" value="1"/>
</dbReference>
<name>A0AAW3WK07_SERFO</name>
<dbReference type="CDD" id="cd04182">
    <property type="entry name" value="GT_2_like_f"/>
    <property type="match status" value="1"/>
</dbReference>
<feature type="domain" description="MobA-like NTP transferase" evidence="2">
    <location>
        <begin position="6"/>
        <end position="165"/>
    </location>
</feature>
<evidence type="ECO:0000256" key="1">
    <source>
        <dbReference type="ARBA" id="ARBA00022842"/>
    </source>
</evidence>
<reference evidence="3" key="1">
    <citation type="submission" date="2020-08" db="EMBL/GenBank/DDBJ databases">
        <title>Food and environmental bacterial isolates.</title>
        <authorList>
            <person name="Richter L."/>
            <person name="Du Plessis E.M."/>
            <person name="Duvenage S."/>
            <person name="Allam M."/>
            <person name="Korsten L."/>
        </authorList>
    </citation>
    <scope>NUCLEOTIDE SEQUENCE</scope>
    <source>
        <strain evidence="3">UPMP2127</strain>
    </source>
</reference>
<dbReference type="AlphaFoldDB" id="A0AAW3WK07"/>
<dbReference type="InterPro" id="IPR029044">
    <property type="entry name" value="Nucleotide-diphossugar_trans"/>
</dbReference>
<dbReference type="SUPFAM" id="SSF53448">
    <property type="entry name" value="Nucleotide-diphospho-sugar transferases"/>
    <property type="match status" value="1"/>
</dbReference>
<evidence type="ECO:0000259" key="2">
    <source>
        <dbReference type="Pfam" id="PF12804"/>
    </source>
</evidence>
<dbReference type="Gene3D" id="3.90.550.10">
    <property type="entry name" value="Spore Coat Polysaccharide Biosynthesis Protein SpsA, Chain A"/>
    <property type="match status" value="1"/>
</dbReference>
<protein>
    <submittedName>
        <fullName evidence="3">Nucleotidyltransferase family protein</fullName>
    </submittedName>
</protein>
<organism evidence="3 4">
    <name type="scientific">Serratia fonticola</name>
    <dbReference type="NCBI Taxonomy" id="47917"/>
    <lineage>
        <taxon>Bacteria</taxon>
        <taxon>Pseudomonadati</taxon>
        <taxon>Pseudomonadota</taxon>
        <taxon>Gammaproteobacteria</taxon>
        <taxon>Enterobacterales</taxon>
        <taxon>Yersiniaceae</taxon>
        <taxon>Serratia</taxon>
    </lineage>
</organism>
<keyword evidence="1" id="KW-0460">Magnesium</keyword>
<dbReference type="Proteomes" id="UP000659084">
    <property type="component" value="Unassembled WGS sequence"/>
</dbReference>